<evidence type="ECO:0000259" key="2">
    <source>
        <dbReference type="Pfam" id="PF02036"/>
    </source>
</evidence>
<keyword evidence="1" id="KW-0963">Cytoplasm</keyword>
<evidence type="ECO:0000313" key="3">
    <source>
        <dbReference type="EMBL" id="PSB92330.1"/>
    </source>
</evidence>
<gene>
    <name evidence="1" type="primary">ubiJ</name>
    <name evidence="3" type="ORF">BZL35_00570</name>
</gene>
<comment type="function">
    <text evidence="1">Required for ubiquinone (coenzyme Q) biosynthesis. Binds hydrophobic ubiquinone biosynthetic intermediates via its SCP2 domain and is essential for the stability of the Ubi complex. May constitute a docking platform where Ubi enzymes assemble and access their SCP2-bound polyprenyl substrates.</text>
</comment>
<dbReference type="EMBL" id="MUHY01000001">
    <property type="protein sequence ID" value="PSB92330.1"/>
    <property type="molecule type" value="Genomic_DNA"/>
</dbReference>
<accession>A0ABX5FF49</accession>
<keyword evidence="4" id="KW-1185">Reference proteome</keyword>
<organism evidence="3 4">
    <name type="scientific">Candidatus Pandoraea novymonadis</name>
    <dbReference type="NCBI Taxonomy" id="1808959"/>
    <lineage>
        <taxon>Bacteria</taxon>
        <taxon>Pseudomonadati</taxon>
        <taxon>Pseudomonadota</taxon>
        <taxon>Betaproteobacteria</taxon>
        <taxon>Burkholderiales</taxon>
        <taxon>Burkholderiaceae</taxon>
        <taxon>Pandoraea</taxon>
    </lineage>
</organism>
<dbReference type="PANTHER" id="PTHR38693:SF1">
    <property type="entry name" value="UBIQUINONE BIOSYNTHESIS ACCESSORY FACTOR UBIJ"/>
    <property type="match status" value="1"/>
</dbReference>
<comment type="caution">
    <text evidence="3">The sequence shown here is derived from an EMBL/GenBank/DDBJ whole genome shotgun (WGS) entry which is preliminary data.</text>
</comment>
<dbReference type="HAMAP" id="MF_02215">
    <property type="entry name" value="UbiJ"/>
    <property type="match status" value="1"/>
</dbReference>
<comment type="pathway">
    <text evidence="1">Cofactor biosynthesis; ubiquinone biosynthesis.</text>
</comment>
<dbReference type="Proteomes" id="UP000242660">
    <property type="component" value="Unassembled WGS sequence"/>
</dbReference>
<dbReference type="RefSeq" id="WP_106182662.1">
    <property type="nucleotide sequence ID" value="NZ_MUHY01000001.1"/>
</dbReference>
<protein>
    <recommendedName>
        <fullName evidence="1">Ubiquinone biosynthesis accessory factor UbiJ</fullName>
    </recommendedName>
</protein>
<evidence type="ECO:0000256" key="1">
    <source>
        <dbReference type="HAMAP-Rule" id="MF_02215"/>
    </source>
</evidence>
<dbReference type="InterPro" id="IPR003033">
    <property type="entry name" value="SCP2_sterol-bd_dom"/>
</dbReference>
<evidence type="ECO:0000313" key="4">
    <source>
        <dbReference type="Proteomes" id="UP000242660"/>
    </source>
</evidence>
<keyword evidence="1" id="KW-0831">Ubiquinone biosynthesis</keyword>
<comment type="subcellular location">
    <subcellularLocation>
        <location evidence="1">Cytoplasm</location>
    </subcellularLocation>
</comment>
<dbReference type="Pfam" id="PF02036">
    <property type="entry name" value="SCP2"/>
    <property type="match status" value="1"/>
</dbReference>
<name>A0ABX5FF49_9BURK</name>
<sequence>MTITTKAFAIVVNHLLARESWAKACLSHHAGASAKLTVYPFDINVCIRDDGYLVATVPEHNSDVSIDVSLSGLVDLAVEGYPAMMRHVRIEGDAKFANTLFYLTKYLRWEIAEDLSEWVGDAAAYRITKLFRSILNDLSSKGKTTIRSFVDYLVEEEQLLITQASLRALSDEVARTRDDLARLEKRIEYLECPECLFLPSPGSVLTQT</sequence>
<reference evidence="3 4" key="1">
    <citation type="journal article" date="2017" name="Front. Microbiol.">
        <title>Genome of Ca. Pandoraea novymonadis, an Endosymbiotic Bacterium of the Trypanosomatid Novymonas esmeraldas.</title>
        <authorList>
            <person name="Kostygov A.Y."/>
            <person name="Butenko A."/>
            <person name="Nenarokova A."/>
            <person name="Tashyreva D."/>
            <person name="Flegontov P."/>
            <person name="Lukes J."/>
            <person name="Yurchenko V."/>
        </authorList>
    </citation>
    <scope>NUCLEOTIDE SEQUENCE [LARGE SCALE GENOMIC DNA]</scope>
    <source>
        <strain evidence="3 4">E262</strain>
    </source>
</reference>
<proteinExistence type="inferred from homology"/>
<comment type="similarity">
    <text evidence="1">Belongs to the UbiJ family.</text>
</comment>
<feature type="domain" description="SCP2" evidence="2">
    <location>
        <begin position="12"/>
        <end position="100"/>
    </location>
</feature>
<dbReference type="PANTHER" id="PTHR38693">
    <property type="entry name" value="UBIQUINONE BIOSYNTHESIS PROTEIN UBIJ"/>
    <property type="match status" value="1"/>
</dbReference>
<dbReference type="InterPro" id="IPR038989">
    <property type="entry name" value="UbiJ"/>
</dbReference>